<sequence length="45" mass="5345">MTYTNHLICLNYISQKKFKNFKDKLASTNVKRGMAITHNYNFSIF</sequence>
<reference evidence="1" key="1">
    <citation type="submission" date="2021-06" db="EMBL/GenBank/DDBJ databases">
        <authorList>
            <person name="Kallberg Y."/>
            <person name="Tangrot J."/>
            <person name="Rosling A."/>
        </authorList>
    </citation>
    <scope>NUCLEOTIDE SEQUENCE</scope>
    <source>
        <strain evidence="1">FL966</strain>
    </source>
</reference>
<evidence type="ECO:0000313" key="1">
    <source>
        <dbReference type="EMBL" id="CAG8498888.1"/>
    </source>
</evidence>
<gene>
    <name evidence="1" type="ORF">CPELLU_LOCUS2352</name>
</gene>
<dbReference type="Proteomes" id="UP000789759">
    <property type="component" value="Unassembled WGS sequence"/>
</dbReference>
<protein>
    <submittedName>
        <fullName evidence="1">13732_t:CDS:1</fullName>
    </submittedName>
</protein>
<keyword evidence="2" id="KW-1185">Reference proteome</keyword>
<organism evidence="1 2">
    <name type="scientific">Cetraspora pellucida</name>
    <dbReference type="NCBI Taxonomy" id="1433469"/>
    <lineage>
        <taxon>Eukaryota</taxon>
        <taxon>Fungi</taxon>
        <taxon>Fungi incertae sedis</taxon>
        <taxon>Mucoromycota</taxon>
        <taxon>Glomeromycotina</taxon>
        <taxon>Glomeromycetes</taxon>
        <taxon>Diversisporales</taxon>
        <taxon>Gigasporaceae</taxon>
        <taxon>Cetraspora</taxon>
    </lineage>
</organism>
<accession>A0A9N8ZKA2</accession>
<evidence type="ECO:0000313" key="2">
    <source>
        <dbReference type="Proteomes" id="UP000789759"/>
    </source>
</evidence>
<dbReference type="AlphaFoldDB" id="A0A9N8ZKA2"/>
<proteinExistence type="predicted"/>
<comment type="caution">
    <text evidence="1">The sequence shown here is derived from an EMBL/GenBank/DDBJ whole genome shotgun (WGS) entry which is preliminary data.</text>
</comment>
<name>A0A9N8ZKA2_9GLOM</name>
<dbReference type="EMBL" id="CAJVQA010000999">
    <property type="protein sequence ID" value="CAG8498888.1"/>
    <property type="molecule type" value="Genomic_DNA"/>
</dbReference>